<proteinExistence type="predicted"/>
<gene>
    <name evidence="1" type="ORF">BvMPK_1510</name>
</gene>
<reference evidence="1 2" key="2">
    <citation type="journal article" date="2016" name="Genome Biol. Evol.">
        <title>Extensive mobilome-driven genome diversification in mouse gut-associated Bacteroides vulgatus mpk.</title>
        <authorList>
            <person name="Lange A."/>
            <person name="Beier S."/>
            <person name="Steimle A."/>
            <person name="Autenrieth I.B."/>
            <person name="Huson D.H."/>
            <person name="Frick J.S."/>
        </authorList>
    </citation>
    <scope>NUCLEOTIDE SEQUENCE [LARGE SCALE GENOMIC DNA]</scope>
    <source>
        <strain evidence="2">mpk</strain>
    </source>
</reference>
<evidence type="ECO:0000313" key="2">
    <source>
        <dbReference type="Proteomes" id="UP000061587"/>
    </source>
</evidence>
<organism evidence="1 2">
    <name type="scientific">Phocaeicola vulgatus</name>
    <name type="common">Bacteroides vulgatus</name>
    <dbReference type="NCBI Taxonomy" id="821"/>
    <lineage>
        <taxon>Bacteria</taxon>
        <taxon>Pseudomonadati</taxon>
        <taxon>Bacteroidota</taxon>
        <taxon>Bacteroidia</taxon>
        <taxon>Bacteroidales</taxon>
        <taxon>Bacteroidaceae</taxon>
        <taxon>Phocaeicola</taxon>
    </lineage>
</organism>
<protein>
    <submittedName>
        <fullName evidence="1">Uncharacterized protein</fullName>
    </submittedName>
</protein>
<name>A0A0P0L7M3_PHOVU</name>
<accession>A0A0P0L7M3</accession>
<dbReference type="Proteomes" id="UP000061587">
    <property type="component" value="Chromosome"/>
</dbReference>
<sequence length="209" mass="24211">MGYAMITEDELKKYLPKYLSEENYKTLLAELKSFPYNIDGRMYTSMLDKNVIFQGDGLKKMPIIDLVNIERGVKNVSCLILSNTCDMDLSNSRMFPASIMYAPIINLTTYISVLQKQGVNSSKIENHISDLKQQKITQIIFLPANSQMEDSIVFLDKIYHVDNRFINRDTLEDQRLFSLSDYGFYMLIFKLSIHFSRIQEKVNRGCIAN</sequence>
<reference evidence="2" key="1">
    <citation type="submission" date="2015-10" db="EMBL/GenBank/DDBJ databases">
        <title>Extensive mobilome-driven genome diversification in gut-associated Bacteroides vulgatus mpk.</title>
        <authorList>
            <person name="Beier S."/>
            <person name="Lange A."/>
            <person name="Huson D.H."/>
            <person name="Frick J.-S."/>
            <person name="Autenrieth I.B."/>
        </authorList>
    </citation>
    <scope>NUCLEOTIDE SEQUENCE [LARGE SCALE GENOMIC DNA]</scope>
    <source>
        <strain evidence="2">mpk</strain>
    </source>
</reference>
<dbReference type="AlphaFoldDB" id="A0A0P0L7M3"/>
<dbReference type="EMBL" id="CP013020">
    <property type="protein sequence ID" value="ALK84117.1"/>
    <property type="molecule type" value="Genomic_DNA"/>
</dbReference>
<dbReference type="PATRIC" id="fig|821.40.peg.1802"/>
<evidence type="ECO:0000313" key="1">
    <source>
        <dbReference type="EMBL" id="ALK84117.1"/>
    </source>
</evidence>